<keyword evidence="2" id="KW-1185">Reference proteome</keyword>
<evidence type="ECO:0000313" key="1">
    <source>
        <dbReference type="EMBL" id="KAI7992887.1"/>
    </source>
</evidence>
<organism evidence="1 2">
    <name type="scientific">Camellia lanceoleosa</name>
    <dbReference type="NCBI Taxonomy" id="1840588"/>
    <lineage>
        <taxon>Eukaryota</taxon>
        <taxon>Viridiplantae</taxon>
        <taxon>Streptophyta</taxon>
        <taxon>Embryophyta</taxon>
        <taxon>Tracheophyta</taxon>
        <taxon>Spermatophyta</taxon>
        <taxon>Magnoliopsida</taxon>
        <taxon>eudicotyledons</taxon>
        <taxon>Gunneridae</taxon>
        <taxon>Pentapetalae</taxon>
        <taxon>asterids</taxon>
        <taxon>Ericales</taxon>
        <taxon>Theaceae</taxon>
        <taxon>Camellia</taxon>
    </lineage>
</organism>
<evidence type="ECO:0000313" key="2">
    <source>
        <dbReference type="Proteomes" id="UP001060215"/>
    </source>
</evidence>
<proteinExistence type="predicted"/>
<dbReference type="Proteomes" id="UP001060215">
    <property type="component" value="Chromosome 13"/>
</dbReference>
<dbReference type="EMBL" id="CM045770">
    <property type="protein sequence ID" value="KAI7992887.1"/>
    <property type="molecule type" value="Genomic_DNA"/>
</dbReference>
<accession>A0ACC0FXT6</accession>
<reference evidence="1 2" key="1">
    <citation type="journal article" date="2022" name="Plant J.">
        <title>Chromosome-level genome of Camellia lanceoleosa provides a valuable resource for understanding genome evolution and self-incompatibility.</title>
        <authorList>
            <person name="Gong W."/>
            <person name="Xiao S."/>
            <person name="Wang L."/>
            <person name="Liao Z."/>
            <person name="Chang Y."/>
            <person name="Mo W."/>
            <person name="Hu G."/>
            <person name="Li W."/>
            <person name="Zhao G."/>
            <person name="Zhu H."/>
            <person name="Hu X."/>
            <person name="Ji K."/>
            <person name="Xiang X."/>
            <person name="Song Q."/>
            <person name="Yuan D."/>
            <person name="Jin S."/>
            <person name="Zhang L."/>
        </authorList>
    </citation>
    <scope>NUCLEOTIDE SEQUENCE [LARGE SCALE GENOMIC DNA]</scope>
    <source>
        <strain evidence="1">SQ_2022a</strain>
    </source>
</reference>
<comment type="caution">
    <text evidence="1">The sequence shown here is derived from an EMBL/GenBank/DDBJ whole genome shotgun (WGS) entry which is preliminary data.</text>
</comment>
<gene>
    <name evidence="1" type="ORF">LOK49_LG12G00013</name>
</gene>
<protein>
    <submittedName>
        <fullName evidence="1">Ornithine decarboxylase</fullName>
    </submittedName>
</protein>
<sequence>MSRLKIVRVSFHVGSGASNFETYCHAITAARAVFEAAPQLQMPQMHVLNIGGGFKENLLCEILKNGHEAIQVEEFTKDMVALPLMVIAKHGRFFVEIAFTLVTNVIGKRVRGERREYWIYDGIYGSFNLSTYDRSSMAFKQLLLSD</sequence>
<name>A0ACC0FXT6_9ERIC</name>